<keyword evidence="5 6" id="KW-0560">Oxidoreductase</keyword>
<dbReference type="PIRSF" id="PIRSF000332">
    <property type="entry name" value="FMO"/>
    <property type="match status" value="1"/>
</dbReference>
<evidence type="ECO:0000256" key="5">
    <source>
        <dbReference type="ARBA" id="ARBA00023002"/>
    </source>
</evidence>
<comment type="cofactor">
    <cofactor evidence="6">
        <name>FAD</name>
        <dbReference type="ChEBI" id="CHEBI:57692"/>
    </cofactor>
</comment>
<dbReference type="GO" id="GO:0004497">
    <property type="term" value="F:monooxygenase activity"/>
    <property type="evidence" value="ECO:0007669"/>
    <property type="project" value="UniProtKB-KW"/>
</dbReference>
<sequence>MAWPKSVTETYPSHHKVMEYIRSYECKFQLLKYIKLNSLVLGVEYLGATEGEIMSWEQWSGNGTAFGTGKDGGWRITVKDLKEVGNTQVFQVDFLILCIGRHSGTPNIPEFSANGPELFKGKILHSLDYSYMDNVAHFVKGKHVTIVGSGKSAFDIAAEVAKPCTIIYRTKHWLVHKSSIWGVDLSYFYLNRISQLLLHKPGEGFLRYMLATALSPLRWAISKVIETYFKWSIPLQKHGMVPDYSFSFAMSSCSIAMLPEGFYNRVDDGSIILKKSKAFNFSNDGIILQDRNETIKSDIVILATGFRGDQKLRDIFTANWCRKIAAGSPDTASPLYRECIHPRIPQLAIVGYSESLTNIYASERMANWVAHFLAGGFKLPSVTCMEKSVAEWAKYKNIYNGKYFRRSCISTVNIWLNDLLCQDIGCNPKRKKGFLAEWFQPYGPADYAGLH</sequence>
<keyword evidence="3 6" id="KW-0274">FAD</keyword>
<evidence type="ECO:0000256" key="2">
    <source>
        <dbReference type="ARBA" id="ARBA00022630"/>
    </source>
</evidence>
<evidence type="ECO:0000256" key="1">
    <source>
        <dbReference type="ARBA" id="ARBA00009183"/>
    </source>
</evidence>
<proteinExistence type="inferred from homology"/>
<gene>
    <name evidence="7" type="ORF">URODEC1_LOCUS111927</name>
</gene>
<dbReference type="FunFam" id="3.50.50.60:FF:000169">
    <property type="entry name" value="Flavin-containing monooxygenase"/>
    <property type="match status" value="1"/>
</dbReference>
<dbReference type="Proteomes" id="UP001497457">
    <property type="component" value="Chromosome 8b"/>
</dbReference>
<keyword evidence="8" id="KW-1185">Reference proteome</keyword>
<keyword evidence="2 6" id="KW-0285">Flavoprotein</keyword>
<evidence type="ECO:0000256" key="3">
    <source>
        <dbReference type="ARBA" id="ARBA00022827"/>
    </source>
</evidence>
<organism evidence="7 8">
    <name type="scientific">Urochloa decumbens</name>
    <dbReference type="NCBI Taxonomy" id="240449"/>
    <lineage>
        <taxon>Eukaryota</taxon>
        <taxon>Viridiplantae</taxon>
        <taxon>Streptophyta</taxon>
        <taxon>Embryophyta</taxon>
        <taxon>Tracheophyta</taxon>
        <taxon>Spermatophyta</taxon>
        <taxon>Magnoliopsida</taxon>
        <taxon>Liliopsida</taxon>
        <taxon>Poales</taxon>
        <taxon>Poaceae</taxon>
        <taxon>PACMAD clade</taxon>
        <taxon>Panicoideae</taxon>
        <taxon>Panicodae</taxon>
        <taxon>Paniceae</taxon>
        <taxon>Melinidinae</taxon>
        <taxon>Urochloa</taxon>
    </lineage>
</organism>
<reference evidence="8" key="1">
    <citation type="submission" date="2024-06" db="EMBL/GenBank/DDBJ databases">
        <authorList>
            <person name="Ryan C."/>
        </authorList>
    </citation>
    <scope>NUCLEOTIDE SEQUENCE [LARGE SCALE GENOMIC DNA]</scope>
</reference>
<keyword evidence="6" id="KW-0503">Monooxygenase</keyword>
<dbReference type="InterPro" id="IPR036188">
    <property type="entry name" value="FAD/NAD-bd_sf"/>
</dbReference>
<dbReference type="PANTHER" id="PTHR23023">
    <property type="entry name" value="DIMETHYLANILINE MONOOXYGENASE"/>
    <property type="match status" value="1"/>
</dbReference>
<accession>A0ABC9G4G9</accession>
<evidence type="ECO:0000313" key="7">
    <source>
        <dbReference type="EMBL" id="CAL5086993.1"/>
    </source>
</evidence>
<keyword evidence="4" id="KW-0521">NADP</keyword>
<comment type="similarity">
    <text evidence="1 6">Belongs to the FMO family.</text>
</comment>
<dbReference type="Pfam" id="PF00743">
    <property type="entry name" value="FMO-like"/>
    <property type="match status" value="1"/>
</dbReference>
<evidence type="ECO:0000256" key="6">
    <source>
        <dbReference type="RuleBase" id="RU361177"/>
    </source>
</evidence>
<dbReference type="InterPro" id="IPR020946">
    <property type="entry name" value="Flavin_mOase-like"/>
</dbReference>
<dbReference type="EC" id="1.-.-.-" evidence="6"/>
<dbReference type="InterPro" id="IPR050346">
    <property type="entry name" value="FMO-like"/>
</dbReference>
<protein>
    <recommendedName>
        <fullName evidence="6">Flavin-containing monooxygenase</fullName>
        <ecNumber evidence="6">1.-.-.-</ecNumber>
    </recommendedName>
</protein>
<dbReference type="InterPro" id="IPR000960">
    <property type="entry name" value="Flavin_mOase"/>
</dbReference>
<dbReference type="AlphaFoldDB" id="A0ABC9G4G9"/>
<dbReference type="SUPFAM" id="SSF51905">
    <property type="entry name" value="FAD/NAD(P)-binding domain"/>
    <property type="match status" value="2"/>
</dbReference>
<evidence type="ECO:0000256" key="4">
    <source>
        <dbReference type="ARBA" id="ARBA00022857"/>
    </source>
</evidence>
<name>A0ABC9G4G9_9POAL</name>
<dbReference type="EMBL" id="OZ075118">
    <property type="protein sequence ID" value="CAL5086993.1"/>
    <property type="molecule type" value="Genomic_DNA"/>
</dbReference>
<reference evidence="7 8" key="2">
    <citation type="submission" date="2024-10" db="EMBL/GenBank/DDBJ databases">
        <authorList>
            <person name="Ryan C."/>
        </authorList>
    </citation>
    <scope>NUCLEOTIDE SEQUENCE [LARGE SCALE GENOMIC DNA]</scope>
</reference>
<dbReference type="Gene3D" id="3.50.50.60">
    <property type="entry name" value="FAD/NAD(P)-binding domain"/>
    <property type="match status" value="2"/>
</dbReference>
<evidence type="ECO:0000313" key="8">
    <source>
        <dbReference type="Proteomes" id="UP001497457"/>
    </source>
</evidence>